<keyword evidence="3" id="KW-0408">Iron</keyword>
<dbReference type="Gene3D" id="3.10.20.30">
    <property type="match status" value="1"/>
</dbReference>
<dbReference type="Pfam" id="PF01799">
    <property type="entry name" value="Fer2_2"/>
    <property type="match status" value="1"/>
</dbReference>
<organism evidence="6">
    <name type="scientific">marine sediment metagenome</name>
    <dbReference type="NCBI Taxonomy" id="412755"/>
    <lineage>
        <taxon>unclassified sequences</taxon>
        <taxon>metagenomes</taxon>
        <taxon>ecological metagenomes</taxon>
    </lineage>
</organism>
<dbReference type="Gene3D" id="1.10.150.120">
    <property type="entry name" value="[2Fe-2S]-binding domain"/>
    <property type="match status" value="1"/>
</dbReference>
<gene>
    <name evidence="6" type="ORF">LCGC14_2033420</name>
</gene>
<feature type="domain" description="2Fe-2S ferredoxin-type" evidence="5">
    <location>
        <begin position="3"/>
        <end position="79"/>
    </location>
</feature>
<dbReference type="PROSITE" id="PS51085">
    <property type="entry name" value="2FE2S_FER_2"/>
    <property type="match status" value="1"/>
</dbReference>
<dbReference type="InterPro" id="IPR051452">
    <property type="entry name" value="Diverse_Oxidoreductases"/>
</dbReference>
<keyword evidence="1" id="KW-0001">2Fe-2S</keyword>
<dbReference type="InterPro" id="IPR001041">
    <property type="entry name" value="2Fe-2S_ferredoxin-type"/>
</dbReference>
<dbReference type="GO" id="GO:0046872">
    <property type="term" value="F:metal ion binding"/>
    <property type="evidence" value="ECO:0007669"/>
    <property type="project" value="UniProtKB-KW"/>
</dbReference>
<dbReference type="GO" id="GO:0016491">
    <property type="term" value="F:oxidoreductase activity"/>
    <property type="evidence" value="ECO:0007669"/>
    <property type="project" value="InterPro"/>
</dbReference>
<name>A0A0F9FGJ5_9ZZZZ</name>
<dbReference type="PANTHER" id="PTHR44379">
    <property type="entry name" value="OXIDOREDUCTASE WITH IRON-SULFUR SUBUNIT"/>
    <property type="match status" value="1"/>
</dbReference>
<dbReference type="PANTHER" id="PTHR44379:SF6">
    <property type="entry name" value="BLR6046 PROTEIN"/>
    <property type="match status" value="1"/>
</dbReference>
<dbReference type="CDD" id="cd00207">
    <property type="entry name" value="fer2"/>
    <property type="match status" value="1"/>
</dbReference>
<dbReference type="AlphaFoldDB" id="A0A0F9FGJ5"/>
<protein>
    <recommendedName>
        <fullName evidence="5">2Fe-2S ferredoxin-type domain-containing protein</fullName>
    </recommendedName>
</protein>
<evidence type="ECO:0000256" key="4">
    <source>
        <dbReference type="ARBA" id="ARBA00023014"/>
    </source>
</evidence>
<comment type="caution">
    <text evidence="6">The sequence shown here is derived from an EMBL/GenBank/DDBJ whole genome shotgun (WGS) entry which is preliminary data.</text>
</comment>
<evidence type="ECO:0000256" key="1">
    <source>
        <dbReference type="ARBA" id="ARBA00022714"/>
    </source>
</evidence>
<dbReference type="SUPFAM" id="SSF47741">
    <property type="entry name" value="CO dehydrogenase ISP C-domain like"/>
    <property type="match status" value="1"/>
</dbReference>
<evidence type="ECO:0000256" key="3">
    <source>
        <dbReference type="ARBA" id="ARBA00023004"/>
    </source>
</evidence>
<dbReference type="Pfam" id="PF00111">
    <property type="entry name" value="Fer2"/>
    <property type="match status" value="1"/>
</dbReference>
<sequence length="153" mass="16587">MNTAIQLNVNGKEHTVEATPDTPLLYILRNQLELNGPKFGCGLQQCGACMVLLDGRSSPSCQLPVGLAAKSKITTLEGLVDKNGRLHKIQEAFVKEQAAQCGYCLNGIIMASVALLNENPSPNDDEIKEKLKQNICRCGIHSRVVRAVKACIE</sequence>
<accession>A0A0F9FGJ5</accession>
<dbReference type="InterPro" id="IPR036884">
    <property type="entry name" value="2Fe-2S-bd_dom_sf"/>
</dbReference>
<dbReference type="GO" id="GO:0051537">
    <property type="term" value="F:2 iron, 2 sulfur cluster binding"/>
    <property type="evidence" value="ECO:0007669"/>
    <property type="project" value="UniProtKB-KW"/>
</dbReference>
<dbReference type="InterPro" id="IPR002888">
    <property type="entry name" value="2Fe-2S-bd"/>
</dbReference>
<dbReference type="SUPFAM" id="SSF54292">
    <property type="entry name" value="2Fe-2S ferredoxin-like"/>
    <property type="match status" value="1"/>
</dbReference>
<evidence type="ECO:0000313" key="6">
    <source>
        <dbReference type="EMBL" id="KKL77586.1"/>
    </source>
</evidence>
<evidence type="ECO:0000256" key="2">
    <source>
        <dbReference type="ARBA" id="ARBA00022723"/>
    </source>
</evidence>
<reference evidence="6" key="1">
    <citation type="journal article" date="2015" name="Nature">
        <title>Complex archaea that bridge the gap between prokaryotes and eukaryotes.</title>
        <authorList>
            <person name="Spang A."/>
            <person name="Saw J.H."/>
            <person name="Jorgensen S.L."/>
            <person name="Zaremba-Niedzwiedzka K."/>
            <person name="Martijn J."/>
            <person name="Lind A.E."/>
            <person name="van Eijk R."/>
            <person name="Schleper C."/>
            <person name="Guy L."/>
            <person name="Ettema T.J."/>
        </authorList>
    </citation>
    <scope>NUCLEOTIDE SEQUENCE</scope>
</reference>
<keyword evidence="2" id="KW-0479">Metal-binding</keyword>
<proteinExistence type="predicted"/>
<evidence type="ECO:0000259" key="5">
    <source>
        <dbReference type="PROSITE" id="PS51085"/>
    </source>
</evidence>
<keyword evidence="4" id="KW-0411">Iron-sulfur</keyword>
<dbReference type="InterPro" id="IPR012675">
    <property type="entry name" value="Beta-grasp_dom_sf"/>
</dbReference>
<dbReference type="InterPro" id="IPR036010">
    <property type="entry name" value="2Fe-2S_ferredoxin-like_sf"/>
</dbReference>
<dbReference type="EMBL" id="LAZR01023710">
    <property type="protein sequence ID" value="KKL77586.1"/>
    <property type="molecule type" value="Genomic_DNA"/>
</dbReference>